<evidence type="ECO:0000313" key="5">
    <source>
        <dbReference type="Proteomes" id="UP000663791"/>
    </source>
</evidence>
<gene>
    <name evidence="4" type="ORF">JK386_13265</name>
</gene>
<reference evidence="4" key="1">
    <citation type="submission" date="2021-01" db="EMBL/GenBank/DDBJ databases">
        <title>Novel species in genus Nocardioides.</title>
        <authorList>
            <person name="Zhang G."/>
        </authorList>
    </citation>
    <scope>NUCLEOTIDE SEQUENCE</scope>
    <source>
        <strain evidence="4">Zg-536</strain>
    </source>
</reference>
<dbReference type="AlphaFoldDB" id="A0A938YA17"/>
<feature type="domain" description="Cell envelope-related transcriptional attenuator" evidence="3">
    <location>
        <begin position="78"/>
        <end position="234"/>
    </location>
</feature>
<dbReference type="RefSeq" id="WP_205292183.1">
    <property type="nucleotide sequence ID" value="NZ_CP074406.1"/>
</dbReference>
<dbReference type="Pfam" id="PF03816">
    <property type="entry name" value="LytR_cpsA_psr"/>
    <property type="match status" value="1"/>
</dbReference>
<dbReference type="PANTHER" id="PTHR33392:SF6">
    <property type="entry name" value="POLYISOPRENYL-TEICHOIC ACID--PEPTIDOGLYCAN TEICHOIC ACID TRANSFERASE TAGU"/>
    <property type="match status" value="1"/>
</dbReference>
<dbReference type="Gene3D" id="3.40.630.190">
    <property type="entry name" value="LCP protein"/>
    <property type="match status" value="1"/>
</dbReference>
<comment type="similarity">
    <text evidence="1">Belongs to the LytR/CpsA/Psr (LCP) family.</text>
</comment>
<evidence type="ECO:0000256" key="1">
    <source>
        <dbReference type="ARBA" id="ARBA00006068"/>
    </source>
</evidence>
<comment type="caution">
    <text evidence="4">The sequence shown here is derived from an EMBL/GenBank/DDBJ whole genome shotgun (WGS) entry which is preliminary data.</text>
</comment>
<feature type="compositionally biased region" description="Low complexity" evidence="2">
    <location>
        <begin position="343"/>
        <end position="363"/>
    </location>
</feature>
<dbReference type="PANTHER" id="PTHR33392">
    <property type="entry name" value="POLYISOPRENYL-TEICHOIC ACID--PEPTIDOGLYCAN TEICHOIC ACID TRANSFERASE TAGU"/>
    <property type="match status" value="1"/>
</dbReference>
<dbReference type="EMBL" id="JAERTX010000012">
    <property type="protein sequence ID" value="MBM9460868.1"/>
    <property type="molecule type" value="Genomic_DNA"/>
</dbReference>
<proteinExistence type="inferred from homology"/>
<sequence>MITSTLLALALATGVGVVLVYNNWNGNLDQVGIAGQVKNRPEKVVEGPQEPMNILVMGSDSRAGKGNGIDGETGGGLSDTTILFHLSANREFAYGISIPRDTAVQRPTCYHKDGSEIAGSGETYVKWNVAFAVGGPACTVQQFEQISGVRVDKYVVVDFNGFKDMVNALDGVEVCIPEDINDEVRKIYLKAGTREVKGDEALTYFRVRYRVGDGTDTQRTRRQQAFIGSMINKALTAGMLARPDRLVSFMNAFSSSLKTDFKNIAEMADLAVTARGVGAENIRFVTTPWGGTTKVSGGVEWTPDVEKLWSLVVEDKPLTSEFLKDALSAADKPDGSKPPATGPADPSGSPTDTPSSPVSPSDGASPTDESGQGLSVDGRAAAGLCT</sequence>
<name>A0A938YA17_9ACTN</name>
<organism evidence="4 5">
    <name type="scientific">Nocardioides faecalis</name>
    <dbReference type="NCBI Taxonomy" id="2803858"/>
    <lineage>
        <taxon>Bacteria</taxon>
        <taxon>Bacillati</taxon>
        <taxon>Actinomycetota</taxon>
        <taxon>Actinomycetes</taxon>
        <taxon>Propionibacteriales</taxon>
        <taxon>Nocardioidaceae</taxon>
        <taxon>Nocardioides</taxon>
    </lineage>
</organism>
<feature type="region of interest" description="Disordered" evidence="2">
    <location>
        <begin position="328"/>
        <end position="386"/>
    </location>
</feature>
<evidence type="ECO:0000256" key="2">
    <source>
        <dbReference type="SAM" id="MobiDB-lite"/>
    </source>
</evidence>
<keyword evidence="5" id="KW-1185">Reference proteome</keyword>
<evidence type="ECO:0000313" key="4">
    <source>
        <dbReference type="EMBL" id="MBM9460868.1"/>
    </source>
</evidence>
<evidence type="ECO:0000259" key="3">
    <source>
        <dbReference type="Pfam" id="PF03816"/>
    </source>
</evidence>
<dbReference type="InterPro" id="IPR004474">
    <property type="entry name" value="LytR_CpsA_psr"/>
</dbReference>
<accession>A0A938YA17</accession>
<dbReference type="InterPro" id="IPR050922">
    <property type="entry name" value="LytR/CpsA/Psr_CW_biosynth"/>
</dbReference>
<dbReference type="NCBIfam" id="TIGR00350">
    <property type="entry name" value="lytR_cpsA_psr"/>
    <property type="match status" value="1"/>
</dbReference>
<dbReference type="Proteomes" id="UP000663791">
    <property type="component" value="Unassembled WGS sequence"/>
</dbReference>
<protein>
    <submittedName>
        <fullName evidence="4">LCP family protein</fullName>
    </submittedName>
</protein>